<protein>
    <recommendedName>
        <fullName evidence="3">Ribonucleoside-diphosphate reductase</fullName>
        <ecNumber evidence="3">1.17.4.1</ecNumber>
    </recommendedName>
</protein>
<keyword evidence="7" id="KW-1185">Reference proteome</keyword>
<feature type="domain" description="Ribonucleotide reductase large subunit N-terminal" evidence="4">
    <location>
        <begin position="11"/>
        <end position="75"/>
    </location>
</feature>
<dbReference type="SUPFAM" id="SSF51998">
    <property type="entry name" value="PFL-like glycyl radical enzymes"/>
    <property type="match status" value="1"/>
</dbReference>
<dbReference type="PRINTS" id="PR01183">
    <property type="entry name" value="RIBORDTASEM1"/>
</dbReference>
<dbReference type="InterPro" id="IPR013509">
    <property type="entry name" value="RNR_lsu_N"/>
</dbReference>
<keyword evidence="2 3" id="KW-0215">Deoxyribonucleotide synthesis</keyword>
<dbReference type="Gene3D" id="3.20.70.20">
    <property type="match status" value="1"/>
</dbReference>
<evidence type="ECO:0000313" key="7">
    <source>
        <dbReference type="Proteomes" id="UP000231960"/>
    </source>
</evidence>
<sequence>MAERLWWLNEESEQILNRGYLLKGETPQKAIERVANAAAKRLYKPELADAFIEMIENGWMSLSSPIWANMGTERGLPISCFNVYVPDNIESITHKLGEVIMQTKIGGGTSGYFGELRGRGSAVTDNGKSSGAVSFMKLFDTAMDTISQGGVRRGAFAAYLDIDHPDIKEFLKIKDIGSPIQNLFTGVCVPDYWMQEMVDGDVEKRQIWAKVLESRQQKGLPYIFFTDNINRNKPQVYKDLNRQIYSSNLCSEIALPSSADESFICCLSSMNLELYDEWKDTEAVKLAIYFLDAVLQEFIAKTEGNYYLQSANNFAKRHRALGLGVMGWHSYLQKNMIGFESLDAKMLTNKIFSEIEEKAVKASQDLAKIYGEPELLKGYGMRNTTVMAVAPTTSSSAILGQTSPGIEPYSSNYYKAGLAKGNFMRKNKYLKKLLQEKGIDDEDTWRSIMLNHGSVQHLGELTQEEKDVFKTFKEISQYEIILQASIRQKYIDQAQSLNINIPSDVPIKDVNKLLIEAWKLGVKTMYYQRSQSVSKEFVTNLVSCVSCEA</sequence>
<dbReference type="EC" id="1.17.4.1" evidence="3"/>
<dbReference type="NCBIfam" id="NF006577">
    <property type="entry name" value="PRK09102.1"/>
    <property type="match status" value="1"/>
</dbReference>
<evidence type="ECO:0000259" key="5">
    <source>
        <dbReference type="Pfam" id="PF02867"/>
    </source>
</evidence>
<evidence type="ECO:0000256" key="2">
    <source>
        <dbReference type="ARBA" id="ARBA00023116"/>
    </source>
</evidence>
<dbReference type="NCBIfam" id="TIGR02510">
    <property type="entry name" value="NrdE-prime"/>
    <property type="match status" value="1"/>
</dbReference>
<evidence type="ECO:0000259" key="4">
    <source>
        <dbReference type="Pfam" id="PF00317"/>
    </source>
</evidence>
<dbReference type="GO" id="GO:0004748">
    <property type="term" value="F:ribonucleoside-diphosphate reductase activity, thioredoxin disulfide as acceptor"/>
    <property type="evidence" value="ECO:0007669"/>
    <property type="project" value="UniProtKB-EC"/>
</dbReference>
<dbReference type="GO" id="GO:0009263">
    <property type="term" value="P:deoxyribonucleotide biosynthetic process"/>
    <property type="evidence" value="ECO:0007669"/>
    <property type="project" value="UniProtKB-KW"/>
</dbReference>
<gene>
    <name evidence="6" type="ORF">CDL10_01790</name>
</gene>
<dbReference type="GO" id="GO:0005971">
    <property type="term" value="C:ribonucleoside-diphosphate reductase complex"/>
    <property type="evidence" value="ECO:0007669"/>
    <property type="project" value="TreeGrafter"/>
</dbReference>
<dbReference type="InterPro" id="IPR039718">
    <property type="entry name" value="Rrm1"/>
</dbReference>
<comment type="caution">
    <text evidence="6">The sequence shown here is derived from an EMBL/GenBank/DDBJ whole genome shotgun (WGS) entry which is preliminary data.</text>
</comment>
<dbReference type="InterPro" id="IPR000788">
    <property type="entry name" value="RNR_lg_C"/>
</dbReference>
<dbReference type="AlphaFoldDB" id="A0A2M9R3E0"/>
<reference evidence="6 7" key="1">
    <citation type="submission" date="2017-06" db="EMBL/GenBank/DDBJ databases">
        <title>Description of Avrilella dinanensis gen. nov. sp. nov.</title>
        <authorList>
            <person name="Leyer C."/>
            <person name="Sassi M."/>
            <person name="Minet J."/>
            <person name="Kayal S."/>
            <person name="Cattoir V."/>
        </authorList>
    </citation>
    <scope>NUCLEOTIDE SEQUENCE [LARGE SCALE GENOMIC DNA]</scope>
    <source>
        <strain evidence="6 7">UR159</strain>
    </source>
</reference>
<feature type="domain" description="Ribonucleotide reductase large subunit C-terminal" evidence="5">
    <location>
        <begin position="201"/>
        <end position="371"/>
    </location>
</feature>
<dbReference type="InterPro" id="IPR013350">
    <property type="entry name" value="RNR_alpha"/>
</dbReference>
<dbReference type="GO" id="GO:0005524">
    <property type="term" value="F:ATP binding"/>
    <property type="evidence" value="ECO:0007669"/>
    <property type="project" value="InterPro"/>
</dbReference>
<dbReference type="EMBL" id="NIPO01000001">
    <property type="protein sequence ID" value="PJR03377.1"/>
    <property type="molecule type" value="Genomic_DNA"/>
</dbReference>
<comment type="function">
    <text evidence="3">Provides the precursors necessary for DNA synthesis. Catalyzes the biosynthesis of deoxyribonucleotides from the corresponding ribonucleotides.</text>
</comment>
<dbReference type="Pfam" id="PF02867">
    <property type="entry name" value="Ribonuc_red_lgC"/>
    <property type="match status" value="3"/>
</dbReference>
<feature type="domain" description="Ribonucleotide reductase large subunit C-terminal" evidence="5">
    <location>
        <begin position="376"/>
        <end position="527"/>
    </location>
</feature>
<accession>A0A2M9R3E0</accession>
<comment type="catalytic activity">
    <reaction evidence="3">
        <text>a 2'-deoxyribonucleoside 5'-diphosphate + [thioredoxin]-disulfide + H2O = a ribonucleoside 5'-diphosphate + [thioredoxin]-dithiol</text>
        <dbReference type="Rhea" id="RHEA:23252"/>
        <dbReference type="Rhea" id="RHEA-COMP:10698"/>
        <dbReference type="Rhea" id="RHEA-COMP:10700"/>
        <dbReference type="ChEBI" id="CHEBI:15377"/>
        <dbReference type="ChEBI" id="CHEBI:29950"/>
        <dbReference type="ChEBI" id="CHEBI:50058"/>
        <dbReference type="ChEBI" id="CHEBI:57930"/>
        <dbReference type="ChEBI" id="CHEBI:73316"/>
        <dbReference type="EC" id="1.17.4.1"/>
    </reaction>
</comment>
<evidence type="ECO:0000256" key="3">
    <source>
        <dbReference type="RuleBase" id="RU003410"/>
    </source>
</evidence>
<feature type="domain" description="Ribonucleotide reductase large subunit C-terminal" evidence="5">
    <location>
        <begin position="79"/>
        <end position="199"/>
    </location>
</feature>
<name>A0A2M9R3E0_9FLAO</name>
<proteinExistence type="inferred from homology"/>
<dbReference type="PANTHER" id="PTHR11573:SF6">
    <property type="entry name" value="RIBONUCLEOSIDE-DIPHOSPHATE REDUCTASE LARGE SUBUNIT"/>
    <property type="match status" value="1"/>
</dbReference>
<dbReference type="OrthoDB" id="9762933at2"/>
<organism evidence="6 7">
    <name type="scientific">Avrilella dinanensis</name>
    <dbReference type="NCBI Taxonomy" id="2008672"/>
    <lineage>
        <taxon>Bacteria</taxon>
        <taxon>Pseudomonadati</taxon>
        <taxon>Bacteroidota</taxon>
        <taxon>Flavobacteriia</taxon>
        <taxon>Flavobacteriales</taxon>
        <taxon>Flavobacteriaceae</taxon>
        <taxon>Avrilella</taxon>
    </lineage>
</organism>
<keyword evidence="3" id="KW-0560">Oxidoreductase</keyword>
<comment type="similarity">
    <text evidence="1 3">Belongs to the ribonucleoside diphosphate reductase large chain family.</text>
</comment>
<dbReference type="UniPathway" id="UPA00326"/>
<dbReference type="Proteomes" id="UP000231960">
    <property type="component" value="Unassembled WGS sequence"/>
</dbReference>
<dbReference type="Pfam" id="PF00317">
    <property type="entry name" value="Ribonuc_red_lgN"/>
    <property type="match status" value="1"/>
</dbReference>
<dbReference type="RefSeq" id="WP_100676945.1">
    <property type="nucleotide sequence ID" value="NZ_NIPO01000001.1"/>
</dbReference>
<dbReference type="PANTHER" id="PTHR11573">
    <property type="entry name" value="RIBONUCLEOSIDE-DIPHOSPHATE REDUCTASE LARGE CHAIN"/>
    <property type="match status" value="1"/>
</dbReference>
<evidence type="ECO:0000256" key="1">
    <source>
        <dbReference type="ARBA" id="ARBA00010406"/>
    </source>
</evidence>
<evidence type="ECO:0000313" key="6">
    <source>
        <dbReference type="EMBL" id="PJR03377.1"/>
    </source>
</evidence>